<name>A0A6J7JVV9_9ZZZZ</name>
<dbReference type="EMBL" id="CAFBNL010000018">
    <property type="protein sequence ID" value="CAB4947740.1"/>
    <property type="molecule type" value="Genomic_DNA"/>
</dbReference>
<evidence type="ECO:0000256" key="5">
    <source>
        <dbReference type="ARBA" id="ARBA00022989"/>
    </source>
</evidence>
<feature type="transmembrane region" description="Helical" evidence="7">
    <location>
        <begin position="6"/>
        <end position="26"/>
    </location>
</feature>
<sequence>MGGYAVAFLVALGVTLAVMPFVRRLAIRAGAVVPPNPHGIHTRPMVSLGGAGMFMGFVVAMAVASQIPQFQEMFNGSSEPLGVMLAAAVMFAVGALDDLRDVSPPAKIAGMVLAGGVLSLFGVQMLFFRVPFLLNDTVVLSADLAPVVTVLMVVLFANAINLIDGLDGLAGGICAIAGTALFLYSDRLFKNGFLEGSNLAPLIAVIAVGVCLGFLPYNWHPARIMMGDAGALFLGLLMAVTTITIGGRADYQYSGVTYFFFAPLFIPFVILGVPIIDTAFSFLRRLIKRRSFAVADKEHLHHRLMRLGHGPRRTVAILWLWTALLSGVALIPTYTDQGNALVPLVIFALALLLYGLFFPRRGDWEDELELTSPVGVGSEEEKL</sequence>
<reference evidence="8" key="1">
    <citation type="submission" date="2020-05" db="EMBL/GenBank/DDBJ databases">
        <authorList>
            <person name="Chiriac C."/>
            <person name="Salcher M."/>
            <person name="Ghai R."/>
            <person name="Kavagutti S V."/>
        </authorList>
    </citation>
    <scope>NUCLEOTIDE SEQUENCE</scope>
</reference>
<dbReference type="AlphaFoldDB" id="A0A6J7JVV9"/>
<dbReference type="PROSITE" id="PS01348">
    <property type="entry name" value="MRAY_2"/>
    <property type="match status" value="1"/>
</dbReference>
<dbReference type="CDD" id="cd06853">
    <property type="entry name" value="GT_WecA_like"/>
    <property type="match status" value="1"/>
</dbReference>
<dbReference type="GO" id="GO:0005886">
    <property type="term" value="C:plasma membrane"/>
    <property type="evidence" value="ECO:0007669"/>
    <property type="project" value="UniProtKB-SubCell"/>
</dbReference>
<keyword evidence="3" id="KW-0808">Transferase</keyword>
<keyword evidence="2" id="KW-1003">Cell membrane</keyword>
<protein>
    <submittedName>
        <fullName evidence="8">Unannotated protein</fullName>
    </submittedName>
</protein>
<dbReference type="GO" id="GO:0016780">
    <property type="term" value="F:phosphotransferase activity, for other substituted phosphate groups"/>
    <property type="evidence" value="ECO:0007669"/>
    <property type="project" value="InterPro"/>
</dbReference>
<feature type="transmembrane region" description="Helical" evidence="7">
    <location>
        <begin position="315"/>
        <end position="334"/>
    </location>
</feature>
<dbReference type="GO" id="GO:0044038">
    <property type="term" value="P:cell wall macromolecule biosynthetic process"/>
    <property type="evidence" value="ECO:0007669"/>
    <property type="project" value="TreeGrafter"/>
</dbReference>
<feature type="transmembrane region" description="Helical" evidence="7">
    <location>
        <begin position="340"/>
        <end position="358"/>
    </location>
</feature>
<evidence type="ECO:0000256" key="3">
    <source>
        <dbReference type="ARBA" id="ARBA00022679"/>
    </source>
</evidence>
<feature type="transmembrane region" description="Helical" evidence="7">
    <location>
        <begin position="229"/>
        <end position="246"/>
    </location>
</feature>
<feature type="transmembrane region" description="Helical" evidence="7">
    <location>
        <begin position="199"/>
        <end position="217"/>
    </location>
</feature>
<feature type="transmembrane region" description="Helical" evidence="7">
    <location>
        <begin position="46"/>
        <end position="68"/>
    </location>
</feature>
<keyword evidence="4 7" id="KW-0812">Transmembrane</keyword>
<feature type="transmembrane region" description="Helical" evidence="7">
    <location>
        <begin position="166"/>
        <end position="184"/>
    </location>
</feature>
<evidence type="ECO:0000256" key="6">
    <source>
        <dbReference type="ARBA" id="ARBA00023136"/>
    </source>
</evidence>
<organism evidence="8">
    <name type="scientific">freshwater metagenome</name>
    <dbReference type="NCBI Taxonomy" id="449393"/>
    <lineage>
        <taxon>unclassified sequences</taxon>
        <taxon>metagenomes</taxon>
        <taxon>ecological metagenomes</taxon>
    </lineage>
</organism>
<feature type="transmembrane region" description="Helical" evidence="7">
    <location>
        <begin position="80"/>
        <end position="96"/>
    </location>
</feature>
<feature type="transmembrane region" description="Helical" evidence="7">
    <location>
        <begin position="108"/>
        <end position="127"/>
    </location>
</feature>
<dbReference type="PANTHER" id="PTHR22926:SF3">
    <property type="entry name" value="UNDECAPRENYL-PHOSPHATE ALPHA-N-ACETYLGLUCOSAMINYL 1-PHOSPHATE TRANSFERASE"/>
    <property type="match status" value="1"/>
</dbReference>
<feature type="transmembrane region" description="Helical" evidence="7">
    <location>
        <begin position="139"/>
        <end position="159"/>
    </location>
</feature>
<comment type="subcellular location">
    <subcellularLocation>
        <location evidence="1">Cell membrane</location>
        <topology evidence="1">Multi-pass membrane protein</topology>
    </subcellularLocation>
</comment>
<dbReference type="GO" id="GO:0071555">
    <property type="term" value="P:cell wall organization"/>
    <property type="evidence" value="ECO:0007669"/>
    <property type="project" value="TreeGrafter"/>
</dbReference>
<feature type="transmembrane region" description="Helical" evidence="7">
    <location>
        <begin position="258"/>
        <end position="283"/>
    </location>
</feature>
<evidence type="ECO:0000256" key="1">
    <source>
        <dbReference type="ARBA" id="ARBA00004651"/>
    </source>
</evidence>
<keyword evidence="5 7" id="KW-1133">Transmembrane helix</keyword>
<accession>A0A6J7JVV9</accession>
<dbReference type="PANTHER" id="PTHR22926">
    <property type="entry name" value="PHOSPHO-N-ACETYLMURAMOYL-PENTAPEPTIDE-TRANSFERASE"/>
    <property type="match status" value="1"/>
</dbReference>
<dbReference type="InterPro" id="IPR000715">
    <property type="entry name" value="Glycosyl_transferase_4"/>
</dbReference>
<dbReference type="GO" id="GO:0009103">
    <property type="term" value="P:lipopolysaccharide biosynthetic process"/>
    <property type="evidence" value="ECO:0007669"/>
    <property type="project" value="TreeGrafter"/>
</dbReference>
<evidence type="ECO:0000256" key="2">
    <source>
        <dbReference type="ARBA" id="ARBA00022475"/>
    </source>
</evidence>
<evidence type="ECO:0000313" key="8">
    <source>
        <dbReference type="EMBL" id="CAB4947740.1"/>
    </source>
</evidence>
<dbReference type="InterPro" id="IPR018480">
    <property type="entry name" value="PNAcMuramoyl-5peptid_Trfase_CS"/>
</dbReference>
<evidence type="ECO:0000256" key="7">
    <source>
        <dbReference type="SAM" id="Phobius"/>
    </source>
</evidence>
<gene>
    <name evidence="8" type="ORF">UFOPK3789_00485</name>
</gene>
<evidence type="ECO:0000256" key="4">
    <source>
        <dbReference type="ARBA" id="ARBA00022692"/>
    </source>
</evidence>
<dbReference type="Pfam" id="PF00953">
    <property type="entry name" value="Glycos_transf_4"/>
    <property type="match status" value="1"/>
</dbReference>
<keyword evidence="6 7" id="KW-0472">Membrane</keyword>
<proteinExistence type="predicted"/>